<dbReference type="PROSITE" id="PS51733">
    <property type="entry name" value="BPL_LPL_CATALYTIC"/>
    <property type="match status" value="1"/>
</dbReference>
<sequence>MARLLRLRNVPILDALRLEEALFRADRHSWIITNEWDSDGGKCSLSGKLRSAAESVAVVLGISGTPEELVHTARAAADGVPLIKRFSGGGTVVVDSSTLFVTFIVAEGALDGVSPYPDPILNWTSEVYSDALARCGVAGFATHANDYCIGNRKFGGNAQSISGKRWLHHTSLLWDYEPARMALLQMPTRRPEYRANRSHEEFICSLSSSCEASRATVVDAIVAAACERLGCHEVDVAEASSALRTSHRKVTTILQP</sequence>
<dbReference type="InterPro" id="IPR053264">
    <property type="entry name" value="Lipoate-ligase_2_inactive"/>
</dbReference>
<feature type="domain" description="BPL/LPL catalytic" evidence="1">
    <location>
        <begin position="43"/>
        <end position="233"/>
    </location>
</feature>
<accession>A0AB34IM61</accession>
<dbReference type="InterPro" id="IPR004143">
    <property type="entry name" value="BPL_LPL_catalytic"/>
</dbReference>
<dbReference type="Pfam" id="PF21948">
    <property type="entry name" value="LplA-B_cat"/>
    <property type="match status" value="1"/>
</dbReference>
<comment type="caution">
    <text evidence="2">The sequence shown here is derived from an EMBL/GenBank/DDBJ whole genome shotgun (WGS) entry which is preliminary data.</text>
</comment>
<dbReference type="Gene3D" id="3.30.930.10">
    <property type="entry name" value="Bira Bifunctional Protein, Domain 2"/>
    <property type="match status" value="1"/>
</dbReference>
<keyword evidence="3" id="KW-1185">Reference proteome</keyword>
<gene>
    <name evidence="2" type="ORF">AB1Y20_012981</name>
</gene>
<name>A0AB34IM61_PRYPA</name>
<protein>
    <recommendedName>
        <fullName evidence="1">BPL/LPL catalytic domain-containing protein</fullName>
    </recommendedName>
</protein>
<evidence type="ECO:0000259" key="1">
    <source>
        <dbReference type="PROSITE" id="PS51733"/>
    </source>
</evidence>
<reference evidence="2 3" key="1">
    <citation type="journal article" date="2024" name="Science">
        <title>Giant polyketide synthase enzymes in the biosynthesis of giant marine polyether toxins.</title>
        <authorList>
            <person name="Fallon T.R."/>
            <person name="Shende V.V."/>
            <person name="Wierzbicki I.H."/>
            <person name="Pendleton A.L."/>
            <person name="Watervoot N.F."/>
            <person name="Auber R.P."/>
            <person name="Gonzalez D.J."/>
            <person name="Wisecaver J.H."/>
            <person name="Moore B.S."/>
        </authorList>
    </citation>
    <scope>NUCLEOTIDE SEQUENCE [LARGE SCALE GENOMIC DNA]</scope>
    <source>
        <strain evidence="2 3">12B1</strain>
    </source>
</reference>
<evidence type="ECO:0000313" key="3">
    <source>
        <dbReference type="Proteomes" id="UP001515480"/>
    </source>
</evidence>
<dbReference type="InterPro" id="IPR045864">
    <property type="entry name" value="aa-tRNA-synth_II/BPL/LPL"/>
</dbReference>
<dbReference type="PANTHER" id="PTHR43506:SF1">
    <property type="entry name" value="BPL_LPL CATALYTIC DOMAIN-CONTAINING PROTEIN"/>
    <property type="match status" value="1"/>
</dbReference>
<dbReference type="Proteomes" id="UP001515480">
    <property type="component" value="Unassembled WGS sequence"/>
</dbReference>
<evidence type="ECO:0000313" key="2">
    <source>
        <dbReference type="EMBL" id="KAL1500315.1"/>
    </source>
</evidence>
<dbReference type="SUPFAM" id="SSF55681">
    <property type="entry name" value="Class II aaRS and biotin synthetases"/>
    <property type="match status" value="1"/>
</dbReference>
<dbReference type="PANTHER" id="PTHR43506">
    <property type="entry name" value="BIOTIN/LIPOATE A/B PROTEIN LIGASE FAMILY"/>
    <property type="match status" value="1"/>
</dbReference>
<dbReference type="AlphaFoldDB" id="A0AB34IM61"/>
<dbReference type="EMBL" id="JBGBPQ010000023">
    <property type="protein sequence ID" value="KAL1500315.1"/>
    <property type="molecule type" value="Genomic_DNA"/>
</dbReference>
<organism evidence="2 3">
    <name type="scientific">Prymnesium parvum</name>
    <name type="common">Toxic golden alga</name>
    <dbReference type="NCBI Taxonomy" id="97485"/>
    <lineage>
        <taxon>Eukaryota</taxon>
        <taxon>Haptista</taxon>
        <taxon>Haptophyta</taxon>
        <taxon>Prymnesiophyceae</taxon>
        <taxon>Prymnesiales</taxon>
        <taxon>Prymnesiaceae</taxon>
        <taxon>Prymnesium</taxon>
    </lineage>
</organism>
<proteinExistence type="predicted"/>